<organism evidence="2 3">
    <name type="scientific">[Myrmecia] bisecta</name>
    <dbReference type="NCBI Taxonomy" id="41462"/>
    <lineage>
        <taxon>Eukaryota</taxon>
        <taxon>Viridiplantae</taxon>
        <taxon>Chlorophyta</taxon>
        <taxon>core chlorophytes</taxon>
        <taxon>Trebouxiophyceae</taxon>
        <taxon>Trebouxiales</taxon>
        <taxon>Trebouxiaceae</taxon>
        <taxon>Myrmecia</taxon>
    </lineage>
</organism>
<comment type="caution">
    <text evidence="2">The sequence shown here is derived from an EMBL/GenBank/DDBJ whole genome shotgun (WGS) entry which is preliminary data.</text>
</comment>
<reference evidence="2 3" key="1">
    <citation type="journal article" date="2024" name="Nat. Commun.">
        <title>Phylogenomics reveals the evolutionary origins of lichenization in chlorophyte algae.</title>
        <authorList>
            <person name="Puginier C."/>
            <person name="Libourel C."/>
            <person name="Otte J."/>
            <person name="Skaloud P."/>
            <person name="Haon M."/>
            <person name="Grisel S."/>
            <person name="Petersen M."/>
            <person name="Berrin J.G."/>
            <person name="Delaux P.M."/>
            <person name="Dal Grande F."/>
            <person name="Keller J."/>
        </authorList>
    </citation>
    <scope>NUCLEOTIDE SEQUENCE [LARGE SCALE GENOMIC DNA]</scope>
    <source>
        <strain evidence="2 3">SAG 2043</strain>
    </source>
</reference>
<accession>A0AAW1PY26</accession>
<dbReference type="AlphaFoldDB" id="A0AAW1PY26"/>
<proteinExistence type="predicted"/>
<gene>
    <name evidence="2" type="ORF">WJX72_010261</name>
</gene>
<feature type="region of interest" description="Disordered" evidence="1">
    <location>
        <begin position="29"/>
        <end position="74"/>
    </location>
</feature>
<protein>
    <submittedName>
        <fullName evidence="2">Uncharacterized protein</fullName>
    </submittedName>
</protein>
<keyword evidence="3" id="KW-1185">Reference proteome</keyword>
<dbReference type="Proteomes" id="UP001489004">
    <property type="component" value="Unassembled WGS sequence"/>
</dbReference>
<dbReference type="EMBL" id="JALJOR010000007">
    <property type="protein sequence ID" value="KAK9814710.1"/>
    <property type="molecule type" value="Genomic_DNA"/>
</dbReference>
<name>A0AAW1PY26_9CHLO</name>
<sequence length="74" mass="7929">MCLLPCVGLAAAAPAAYVVKSEISSALGPKESWDPKLDGEDEKIERNKQKVEKVQSKYKSKAGAVSSKYASKQS</sequence>
<evidence type="ECO:0000313" key="2">
    <source>
        <dbReference type="EMBL" id="KAK9814710.1"/>
    </source>
</evidence>
<evidence type="ECO:0000256" key="1">
    <source>
        <dbReference type="SAM" id="MobiDB-lite"/>
    </source>
</evidence>
<feature type="compositionally biased region" description="Basic and acidic residues" evidence="1">
    <location>
        <begin position="31"/>
        <end position="55"/>
    </location>
</feature>
<evidence type="ECO:0000313" key="3">
    <source>
        <dbReference type="Proteomes" id="UP001489004"/>
    </source>
</evidence>